<comment type="caution">
    <text evidence="1">The sequence shown here is derived from an EMBL/GenBank/DDBJ whole genome shotgun (WGS) entry which is preliminary data.</text>
</comment>
<reference evidence="1 2" key="1">
    <citation type="submission" date="2024-02" db="EMBL/GenBank/DDBJ databases">
        <title>Rhodopirellula caenicola NBRC 110016.</title>
        <authorList>
            <person name="Ichikawa N."/>
            <person name="Katano-Makiyama Y."/>
            <person name="Hidaka K."/>
        </authorList>
    </citation>
    <scope>NUCLEOTIDE SEQUENCE [LARGE SCALE GENOMIC DNA]</scope>
    <source>
        <strain evidence="1 2">NBRC 110016</strain>
    </source>
</reference>
<accession>A0ABP9VMW7</accession>
<dbReference type="RefSeq" id="WP_345683463.1">
    <property type="nucleotide sequence ID" value="NZ_BAABRO010000003.1"/>
</dbReference>
<evidence type="ECO:0000313" key="1">
    <source>
        <dbReference type="EMBL" id="GAA5506529.1"/>
    </source>
</evidence>
<proteinExistence type="predicted"/>
<evidence type="ECO:0000313" key="2">
    <source>
        <dbReference type="Proteomes" id="UP001416858"/>
    </source>
</evidence>
<name>A0ABP9VMW7_9BACT</name>
<organism evidence="1 2">
    <name type="scientific">Novipirellula caenicola</name>
    <dbReference type="NCBI Taxonomy" id="1536901"/>
    <lineage>
        <taxon>Bacteria</taxon>
        <taxon>Pseudomonadati</taxon>
        <taxon>Planctomycetota</taxon>
        <taxon>Planctomycetia</taxon>
        <taxon>Pirellulales</taxon>
        <taxon>Pirellulaceae</taxon>
        <taxon>Novipirellula</taxon>
    </lineage>
</organism>
<sequence>MPKGRYPDEYFRSATNHKPIEQIYQDIDDFSMEYFADDPAFHSQIDLVVLLPPHCAEVLRHLKSGFYLAEMKS</sequence>
<keyword evidence="2" id="KW-1185">Reference proteome</keyword>
<protein>
    <recommendedName>
        <fullName evidence="3">NERD domain-containing protein</fullName>
    </recommendedName>
</protein>
<dbReference type="Proteomes" id="UP001416858">
    <property type="component" value="Unassembled WGS sequence"/>
</dbReference>
<evidence type="ECO:0008006" key="3">
    <source>
        <dbReference type="Google" id="ProtNLM"/>
    </source>
</evidence>
<dbReference type="EMBL" id="BAABRO010000003">
    <property type="protein sequence ID" value="GAA5506529.1"/>
    <property type="molecule type" value="Genomic_DNA"/>
</dbReference>
<gene>
    <name evidence="1" type="ORF">Rcae01_01982</name>
</gene>